<dbReference type="PROSITE" id="PS00330">
    <property type="entry name" value="HEMOLYSIN_CALCIUM"/>
    <property type="match status" value="3"/>
</dbReference>
<dbReference type="GO" id="GO:0005509">
    <property type="term" value="F:calcium ion binding"/>
    <property type="evidence" value="ECO:0007669"/>
    <property type="project" value="InterPro"/>
</dbReference>
<dbReference type="Pfam" id="PF00353">
    <property type="entry name" value="HemolysinCabind"/>
    <property type="match status" value="2"/>
</dbReference>
<dbReference type="Gene3D" id="2.170.16.10">
    <property type="entry name" value="Hedgehog/Intein (Hint) domain"/>
    <property type="match status" value="1"/>
</dbReference>
<proteinExistence type="predicted"/>
<dbReference type="InterPro" id="IPR018511">
    <property type="entry name" value="Hemolysin-typ_Ca-bd_CS"/>
</dbReference>
<dbReference type="PRINTS" id="PR00313">
    <property type="entry name" value="CABNDNGRPT"/>
</dbReference>
<dbReference type="CDD" id="cd00081">
    <property type="entry name" value="Hint"/>
    <property type="match status" value="1"/>
</dbReference>
<dbReference type="PROSITE" id="PS50817">
    <property type="entry name" value="INTEIN_N_TER"/>
    <property type="match status" value="1"/>
</dbReference>
<dbReference type="EMBL" id="JABXIY010000042">
    <property type="protein sequence ID" value="NVK98300.1"/>
    <property type="molecule type" value="Genomic_DNA"/>
</dbReference>
<dbReference type="InterPro" id="IPR011049">
    <property type="entry name" value="Serralysin-like_metalloprot_C"/>
</dbReference>
<comment type="caution">
    <text evidence="5">The sequence shown here is derived from an EMBL/GenBank/DDBJ whole genome shotgun (WGS) entry which is preliminary data.</text>
</comment>
<dbReference type="Gene3D" id="2.150.10.10">
    <property type="entry name" value="Serralysin-like metalloprotease, C-terminal"/>
    <property type="match status" value="1"/>
</dbReference>
<dbReference type="SUPFAM" id="SSF51294">
    <property type="entry name" value="Hedgehog/intein (Hint) domain"/>
    <property type="match status" value="1"/>
</dbReference>
<evidence type="ECO:0000313" key="5">
    <source>
        <dbReference type="EMBL" id="NVK98300.1"/>
    </source>
</evidence>
<keyword evidence="2" id="KW-0964">Secreted</keyword>
<sequence>MPQGYLVTLGDGSLNPNDVIGGGLTTFSTDTALGAGSWTWSGTAGGTSYFNEVEPGSYYLSTDGNVYFVPDYGPVDSISSASATTAPAYSSNDGIVSGTDAGEVIDAGYTDTDGDQIDNGGPTSDTVDAGGGNDTVSAGGGADKVIGGEGDDSLMGGSGGDTLIGDADPSALAPDPVTIDITNYADTGSGFTVTAQNVVGGALTSASSANIGTYSGGFGASGTISDSDSAVSAQIGYDKASGLSENVTITFDNGASEASFDFAHLYTAGYAEVGHWAVYNDGTLVAEGDFTEQGSGSGSGTISISGVGSFDTLVLTAKPQTDGTDGSDYTVTGVTFTPLPEEVIPGNDTLDGGLGDDLLDGGGGDDSLIGGAGSDSLTGGAGNDTLIAAEGDSVLGGSGDDLIQITDLSETGSGTITIVGGDDGQTDGDTLDFQGNLDWGSLNITSTDTVTGAMSGSALLADGTVVNFSGIENIICFAAGTRIETDRGGRAIEDIAVGDLVLTRDNGLQPVRWTGRRSVPGKGRFAPIRIASGKLGALRDLLVSPQHRLLLSGYQASLLTGQTEVLAAAVHLRDDRHIRRAPCPTVTYVHLMFDRHEIIYAEGVASESFFPGSLGLEALAEPARDELFALFPELRSGCGGFDETARLCLRQHEASVLARALLQ</sequence>
<accession>A0A850LKL7</accession>
<dbReference type="OMA" id="NDWINAG"/>
<evidence type="ECO:0000313" key="6">
    <source>
        <dbReference type="Proteomes" id="UP000565723"/>
    </source>
</evidence>
<feature type="compositionally biased region" description="Gly residues" evidence="3">
    <location>
        <begin position="129"/>
        <end position="142"/>
    </location>
</feature>
<dbReference type="PANTHER" id="PTHR38340">
    <property type="entry name" value="S-LAYER PROTEIN"/>
    <property type="match status" value="1"/>
</dbReference>
<comment type="subcellular location">
    <subcellularLocation>
        <location evidence="1">Secreted</location>
    </subcellularLocation>
</comment>
<organism evidence="5 6">
    <name type="scientific">Ruegeria pomeroyi</name>
    <dbReference type="NCBI Taxonomy" id="89184"/>
    <lineage>
        <taxon>Bacteria</taxon>
        <taxon>Pseudomonadati</taxon>
        <taxon>Pseudomonadota</taxon>
        <taxon>Alphaproteobacteria</taxon>
        <taxon>Rhodobacterales</taxon>
        <taxon>Roseobacteraceae</taxon>
        <taxon>Ruegeria</taxon>
    </lineage>
</organism>
<dbReference type="Pfam" id="PF13403">
    <property type="entry name" value="Hint_2"/>
    <property type="match status" value="1"/>
</dbReference>
<evidence type="ECO:0000256" key="1">
    <source>
        <dbReference type="ARBA" id="ARBA00004613"/>
    </source>
</evidence>
<dbReference type="SUPFAM" id="SSF51120">
    <property type="entry name" value="beta-Roll"/>
    <property type="match status" value="2"/>
</dbReference>
<evidence type="ECO:0000256" key="2">
    <source>
        <dbReference type="ARBA" id="ARBA00022525"/>
    </source>
</evidence>
<protein>
    <submittedName>
        <fullName evidence="5">Hint domain-containing protein</fullName>
    </submittedName>
</protein>
<dbReference type="InterPro" id="IPR006141">
    <property type="entry name" value="Intein_N"/>
</dbReference>
<dbReference type="Proteomes" id="UP000565723">
    <property type="component" value="Unassembled WGS sequence"/>
</dbReference>
<dbReference type="InterPro" id="IPR036844">
    <property type="entry name" value="Hint_dom_sf"/>
</dbReference>
<dbReference type="InterPro" id="IPR028992">
    <property type="entry name" value="Hedgehog/Intein_dom"/>
</dbReference>
<dbReference type="GO" id="GO:0016539">
    <property type="term" value="P:intein-mediated protein splicing"/>
    <property type="evidence" value="ECO:0007669"/>
    <property type="project" value="InterPro"/>
</dbReference>
<dbReference type="RefSeq" id="WP_011048291.1">
    <property type="nucleotide sequence ID" value="NZ_CP076685.1"/>
</dbReference>
<dbReference type="AlphaFoldDB" id="A0A850LKL7"/>
<feature type="domain" description="Hedgehog/Intein (Hint)" evidence="4">
    <location>
        <begin position="475"/>
        <end position="612"/>
    </location>
</feature>
<dbReference type="PANTHER" id="PTHR38340:SF1">
    <property type="entry name" value="S-LAYER PROTEIN"/>
    <property type="match status" value="1"/>
</dbReference>
<evidence type="ECO:0000259" key="4">
    <source>
        <dbReference type="Pfam" id="PF13403"/>
    </source>
</evidence>
<gene>
    <name evidence="5" type="ORF">HW564_15360</name>
</gene>
<evidence type="ECO:0000256" key="3">
    <source>
        <dbReference type="SAM" id="MobiDB-lite"/>
    </source>
</evidence>
<name>A0A850LKL7_9RHOB</name>
<reference evidence="5 6" key="1">
    <citation type="journal article" date="2020" name="Proc. Natl. Acad. Sci. U.S.A.">
        <title>Ecological drivers of bacterial community assembly in synthetic phycospheres.</title>
        <authorList>
            <person name="Fu H."/>
            <person name="Uchimiya M."/>
            <person name="Gore J."/>
            <person name="Moran M.A."/>
        </authorList>
    </citation>
    <scope>NUCLEOTIDE SEQUENCE [LARGE SCALE GENOMIC DNA]</scope>
    <source>
        <strain evidence="5">HF-Din03</strain>
    </source>
</reference>
<feature type="region of interest" description="Disordered" evidence="3">
    <location>
        <begin position="110"/>
        <end position="171"/>
    </location>
</feature>
<dbReference type="InterPro" id="IPR050557">
    <property type="entry name" value="RTX_toxin/Mannuronan_C5-epim"/>
</dbReference>
<dbReference type="InterPro" id="IPR001343">
    <property type="entry name" value="Hemolysn_Ca-bd"/>
</dbReference>
<dbReference type="GO" id="GO:0005576">
    <property type="term" value="C:extracellular region"/>
    <property type="evidence" value="ECO:0007669"/>
    <property type="project" value="UniProtKB-SubCell"/>
</dbReference>